<feature type="transmembrane region" description="Helical" evidence="1">
    <location>
        <begin position="189"/>
        <end position="210"/>
    </location>
</feature>
<feature type="transmembrane region" description="Helical" evidence="1">
    <location>
        <begin position="69"/>
        <end position="87"/>
    </location>
</feature>
<dbReference type="Proteomes" id="UP001060039">
    <property type="component" value="Chromosome"/>
</dbReference>
<evidence type="ECO:0008006" key="4">
    <source>
        <dbReference type="Google" id="ProtNLM"/>
    </source>
</evidence>
<organism evidence="2 3">
    <name type="scientific">Microcella humidisoli</name>
    <dbReference type="NCBI Taxonomy" id="2963406"/>
    <lineage>
        <taxon>Bacteria</taxon>
        <taxon>Bacillati</taxon>
        <taxon>Actinomycetota</taxon>
        <taxon>Actinomycetes</taxon>
        <taxon>Micrococcales</taxon>
        <taxon>Microbacteriaceae</taxon>
        <taxon>Microcella</taxon>
    </lineage>
</organism>
<accession>A0ABY5FVA1</accession>
<sequence>MTTTTAPAPLALEPRPLVTRVATIVRLLFANPWTAIYTPLLILGVVFLMNMAIWGIVRASIPADGEMDSSINGGVLFLFIYMLVVAVQSVNQAFPLALGYGSTRRDFVLGFGVFAIVLSLGYSAMLIVASLVERATGGWGVGHSFFTTDELWRAEWWEGLALSLLAFLLFFSIGAATASVYVRWKALGMYAFWGGLVFLGIGGAALATWLDAWPQVGAFFAAAGVLGSAAWSLIITAFCALAAWLILRRATPSQG</sequence>
<evidence type="ECO:0000313" key="2">
    <source>
        <dbReference type="EMBL" id="UTT61862.1"/>
    </source>
</evidence>
<reference evidence="2" key="1">
    <citation type="submission" date="2022-07" db="EMBL/GenBank/DDBJ databases">
        <title>Taxonomic analysis of Microcella humidisoli nov. sp., isolated from riverside soil.</title>
        <authorList>
            <person name="Molina K.M."/>
            <person name="Kim S.B."/>
        </authorList>
    </citation>
    <scope>NUCLEOTIDE SEQUENCE</scope>
    <source>
        <strain evidence="2">MMS21-STM10</strain>
    </source>
</reference>
<protein>
    <recommendedName>
        <fullName evidence="4">ABC transporter permease</fullName>
    </recommendedName>
</protein>
<feature type="transmembrane region" description="Helical" evidence="1">
    <location>
        <begin position="160"/>
        <end position="182"/>
    </location>
</feature>
<evidence type="ECO:0000256" key="1">
    <source>
        <dbReference type="SAM" id="Phobius"/>
    </source>
</evidence>
<keyword evidence="1" id="KW-0812">Transmembrane</keyword>
<dbReference type="RefSeq" id="WP_255159004.1">
    <property type="nucleotide sequence ID" value="NZ_CP101497.1"/>
</dbReference>
<name>A0ABY5FVA1_9MICO</name>
<feature type="transmembrane region" description="Helical" evidence="1">
    <location>
        <begin position="36"/>
        <end position="57"/>
    </location>
</feature>
<keyword evidence="1" id="KW-0472">Membrane</keyword>
<gene>
    <name evidence="2" type="ORF">NNL39_09265</name>
</gene>
<keyword evidence="3" id="KW-1185">Reference proteome</keyword>
<evidence type="ECO:0000313" key="3">
    <source>
        <dbReference type="Proteomes" id="UP001060039"/>
    </source>
</evidence>
<feature type="transmembrane region" description="Helical" evidence="1">
    <location>
        <begin position="216"/>
        <end position="247"/>
    </location>
</feature>
<proteinExistence type="predicted"/>
<dbReference type="EMBL" id="CP101497">
    <property type="protein sequence ID" value="UTT61862.1"/>
    <property type="molecule type" value="Genomic_DNA"/>
</dbReference>
<keyword evidence="1" id="KW-1133">Transmembrane helix</keyword>
<feature type="transmembrane region" description="Helical" evidence="1">
    <location>
        <begin position="107"/>
        <end position="132"/>
    </location>
</feature>